<protein>
    <submittedName>
        <fullName evidence="1">Uncharacterized protein</fullName>
    </submittedName>
</protein>
<keyword evidence="2" id="KW-1185">Reference proteome</keyword>
<reference evidence="1 2" key="1">
    <citation type="journal article" date="2023" name="Insect Mol. Biol.">
        <title>Genome sequencing provides insights into the evolution of gene families encoding plant cell wall-degrading enzymes in longhorned beetles.</title>
        <authorList>
            <person name="Shin N.R."/>
            <person name="Okamura Y."/>
            <person name="Kirsch R."/>
            <person name="Pauchet Y."/>
        </authorList>
    </citation>
    <scope>NUCLEOTIDE SEQUENCE [LARGE SCALE GENOMIC DNA]</scope>
    <source>
        <strain evidence="1">EAD_L_NR</strain>
    </source>
</reference>
<proteinExistence type="predicted"/>
<organism evidence="1 2">
    <name type="scientific">Exocentrus adspersus</name>
    <dbReference type="NCBI Taxonomy" id="1586481"/>
    <lineage>
        <taxon>Eukaryota</taxon>
        <taxon>Metazoa</taxon>
        <taxon>Ecdysozoa</taxon>
        <taxon>Arthropoda</taxon>
        <taxon>Hexapoda</taxon>
        <taxon>Insecta</taxon>
        <taxon>Pterygota</taxon>
        <taxon>Neoptera</taxon>
        <taxon>Endopterygota</taxon>
        <taxon>Coleoptera</taxon>
        <taxon>Polyphaga</taxon>
        <taxon>Cucujiformia</taxon>
        <taxon>Chrysomeloidea</taxon>
        <taxon>Cerambycidae</taxon>
        <taxon>Lamiinae</taxon>
        <taxon>Acanthocinini</taxon>
        <taxon>Exocentrus</taxon>
    </lineage>
</organism>
<accession>A0AAV8VJH1</accession>
<dbReference type="Proteomes" id="UP001159042">
    <property type="component" value="Unassembled WGS sequence"/>
</dbReference>
<gene>
    <name evidence="1" type="ORF">NQ315_016228</name>
</gene>
<dbReference type="AlphaFoldDB" id="A0AAV8VJH1"/>
<comment type="caution">
    <text evidence="1">The sequence shown here is derived from an EMBL/GenBank/DDBJ whole genome shotgun (WGS) entry which is preliminary data.</text>
</comment>
<name>A0AAV8VJH1_9CUCU</name>
<sequence length="77" mass="8804">MDVIQHELDKVAFEWNTHRIRASRNSNAPTGRPMCLFELSHLFGGENCLVHIPEGIVDVIQENENFTNHNNICDEDA</sequence>
<dbReference type="EMBL" id="JANEYG010000079">
    <property type="protein sequence ID" value="KAJ8914150.1"/>
    <property type="molecule type" value="Genomic_DNA"/>
</dbReference>
<evidence type="ECO:0000313" key="1">
    <source>
        <dbReference type="EMBL" id="KAJ8914150.1"/>
    </source>
</evidence>
<evidence type="ECO:0000313" key="2">
    <source>
        <dbReference type="Proteomes" id="UP001159042"/>
    </source>
</evidence>